<feature type="domain" description="Putative Flp pilus-assembly TadG-like N-terminal" evidence="2">
    <location>
        <begin position="15"/>
        <end position="60"/>
    </location>
</feature>
<keyword evidence="1" id="KW-0812">Transmembrane</keyword>
<feature type="domain" description="DUF7867" evidence="3">
    <location>
        <begin position="166"/>
        <end position="426"/>
    </location>
</feature>
<dbReference type="InterPro" id="IPR028087">
    <property type="entry name" value="Tad_N"/>
</dbReference>
<sequence length="443" mass="47276">MQNATLRKFTHREDGSLTVLGLFMIVTFLIIGGLGLDVMSALSTRTKLQVAADAAAHAALMARSLEMSEDDSKDLGMAMVYAALPQSKYGNLIEKGDIQFGKWDSSTQLFTVLAGSDDAVLVNTQQIAARKNPLGTFFLRVINMNSMDVISQSVFETYVPTCFREGFVAQDVVDVQSNNNYDSGFCIHSNTHVEVNNGNSFCGAIVSMPDERDLVVPNSDESSNPCLTQASRDGAYRLKVFQQIDEIINNVTDPTSKFFRTAYVDINPLSGAPTVVPVAKNDKLHDVWVSGAIHTRTCNASNQTLSLQANQTLTKGVIVTNCQVSLGAGSQLIDVIIVSTNENADSINGAAGVVLGLDDNCTPGGGAQLVTKGGVKFPADLQIYGGQIIAAKDILFESRANGIEGVSMVAGGRIDGTSLMNMGFCGGAGMENNFAPEYHRMAT</sequence>
<dbReference type="RefSeq" id="WP_160763467.1">
    <property type="nucleotide sequence ID" value="NZ_WUPT01000001.1"/>
</dbReference>
<dbReference type="InterPro" id="IPR057189">
    <property type="entry name" value="DUF7867"/>
</dbReference>
<evidence type="ECO:0000259" key="2">
    <source>
        <dbReference type="Pfam" id="PF13400"/>
    </source>
</evidence>
<reference evidence="4 5" key="2">
    <citation type="submission" date="2020-03" db="EMBL/GenBank/DDBJ databases">
        <title>Kangsaoukella pontilimi gen. nov., sp. nov., a new member of the family Rhodobacteraceae isolated from a tidal mudflat.</title>
        <authorList>
            <person name="Kim I.S."/>
        </authorList>
    </citation>
    <scope>NUCLEOTIDE SEQUENCE [LARGE SCALE GENOMIC DNA]</scope>
    <source>
        <strain evidence="4 5">GH1-50</strain>
    </source>
</reference>
<dbReference type="EMBL" id="WUPT01000001">
    <property type="protein sequence ID" value="MXQ07602.1"/>
    <property type="molecule type" value="Genomic_DNA"/>
</dbReference>
<keyword evidence="5" id="KW-1185">Reference proteome</keyword>
<evidence type="ECO:0000259" key="3">
    <source>
        <dbReference type="Pfam" id="PF25269"/>
    </source>
</evidence>
<name>A0A7C9IHE0_9RHOB</name>
<keyword evidence="1" id="KW-1133">Transmembrane helix</keyword>
<reference evidence="4 5" key="1">
    <citation type="submission" date="2019-12" db="EMBL/GenBank/DDBJ databases">
        <authorList>
            <person name="Lee S.D."/>
        </authorList>
    </citation>
    <scope>NUCLEOTIDE SEQUENCE [LARGE SCALE GENOMIC DNA]</scope>
    <source>
        <strain evidence="4 5">GH1-50</strain>
    </source>
</reference>
<accession>A0A7C9IHE0</accession>
<keyword evidence="1" id="KW-0472">Membrane</keyword>
<dbReference type="Proteomes" id="UP000480350">
    <property type="component" value="Unassembled WGS sequence"/>
</dbReference>
<gene>
    <name evidence="4" type="ORF">GQ651_07060</name>
</gene>
<evidence type="ECO:0000313" key="4">
    <source>
        <dbReference type="EMBL" id="MXQ07602.1"/>
    </source>
</evidence>
<dbReference type="Pfam" id="PF13400">
    <property type="entry name" value="Tad"/>
    <property type="match status" value="1"/>
</dbReference>
<organism evidence="4 5">
    <name type="scientific">Kangsaoukella pontilimi</name>
    <dbReference type="NCBI Taxonomy" id="2691042"/>
    <lineage>
        <taxon>Bacteria</taxon>
        <taxon>Pseudomonadati</taxon>
        <taxon>Pseudomonadota</taxon>
        <taxon>Alphaproteobacteria</taxon>
        <taxon>Rhodobacterales</taxon>
        <taxon>Paracoccaceae</taxon>
        <taxon>Kangsaoukella</taxon>
    </lineage>
</organism>
<proteinExistence type="predicted"/>
<feature type="transmembrane region" description="Helical" evidence="1">
    <location>
        <begin position="20"/>
        <end position="39"/>
    </location>
</feature>
<evidence type="ECO:0000256" key="1">
    <source>
        <dbReference type="SAM" id="Phobius"/>
    </source>
</evidence>
<comment type="caution">
    <text evidence="4">The sequence shown here is derived from an EMBL/GenBank/DDBJ whole genome shotgun (WGS) entry which is preliminary data.</text>
</comment>
<evidence type="ECO:0000313" key="5">
    <source>
        <dbReference type="Proteomes" id="UP000480350"/>
    </source>
</evidence>
<protein>
    <submittedName>
        <fullName evidence="4">Uncharacterized protein</fullName>
    </submittedName>
</protein>
<dbReference type="AlphaFoldDB" id="A0A7C9IHE0"/>
<dbReference type="Pfam" id="PF25269">
    <property type="entry name" value="DUF7867"/>
    <property type="match status" value="1"/>
</dbReference>